<keyword evidence="4" id="KW-1185">Reference proteome</keyword>
<proteinExistence type="predicted"/>
<dbReference type="InterPro" id="IPR024078">
    <property type="entry name" value="LmbE-like_dom_sf"/>
</dbReference>
<dbReference type="EMBL" id="JBHTJH010000004">
    <property type="protein sequence ID" value="MFD0861362.1"/>
    <property type="molecule type" value="Genomic_DNA"/>
</dbReference>
<comment type="caution">
    <text evidence="3">The sequence shown here is derived from an EMBL/GenBank/DDBJ whole genome shotgun (WGS) entry which is preliminary data.</text>
</comment>
<keyword evidence="3" id="KW-0378">Hydrolase</keyword>
<dbReference type="NCBIfam" id="NF002557">
    <property type="entry name" value="PRK02122.1"/>
    <property type="match status" value="1"/>
</dbReference>
<dbReference type="InterPro" id="IPR006148">
    <property type="entry name" value="Glc/Gal-6P_isomerase"/>
</dbReference>
<dbReference type="SUPFAM" id="SSF102588">
    <property type="entry name" value="LmbE-like"/>
    <property type="match status" value="1"/>
</dbReference>
<evidence type="ECO:0000313" key="4">
    <source>
        <dbReference type="Proteomes" id="UP001596978"/>
    </source>
</evidence>
<dbReference type="RefSeq" id="WP_386404232.1">
    <property type="nucleotide sequence ID" value="NZ_JBHTJH010000004.1"/>
</dbReference>
<gene>
    <name evidence="3" type="primary">nagB</name>
    <name evidence="3" type="ORF">ACFQ1M_04015</name>
</gene>
<dbReference type="PANTHER" id="PTHR42892:SF1">
    <property type="entry name" value="GLUCOSAMINE-6-PHOSPHATE ISOMERASE"/>
    <property type="match status" value="1"/>
</dbReference>
<dbReference type="Pfam" id="PF01182">
    <property type="entry name" value="Glucosamine_iso"/>
    <property type="match status" value="1"/>
</dbReference>
<dbReference type="SUPFAM" id="SSF100950">
    <property type="entry name" value="NagB/RpiA/CoA transferase-like"/>
    <property type="match status" value="1"/>
</dbReference>
<organism evidence="3 4">
    <name type="scientific">Sungkyunkwania multivorans</name>
    <dbReference type="NCBI Taxonomy" id="1173618"/>
    <lineage>
        <taxon>Bacteria</taxon>
        <taxon>Pseudomonadati</taxon>
        <taxon>Bacteroidota</taxon>
        <taxon>Flavobacteriia</taxon>
        <taxon>Flavobacteriales</taxon>
        <taxon>Flavobacteriaceae</taxon>
        <taxon>Sungkyunkwania</taxon>
    </lineage>
</organism>
<dbReference type="PANTHER" id="PTHR42892">
    <property type="entry name" value="GLUCOSAMINE-6-PHOSPHATE DEAMINASE-LIKE PROTEIN BT_0258-RELATED"/>
    <property type="match status" value="1"/>
</dbReference>
<dbReference type="NCBIfam" id="TIGR00502">
    <property type="entry name" value="nagB"/>
    <property type="match status" value="1"/>
</dbReference>
<feature type="domain" description="Glucosamine/galactosamine-6-phosphate isomerase" evidence="2">
    <location>
        <begin position="31"/>
        <end position="255"/>
    </location>
</feature>
<evidence type="ECO:0000313" key="3">
    <source>
        <dbReference type="EMBL" id="MFD0861362.1"/>
    </source>
</evidence>
<reference evidence="4" key="1">
    <citation type="journal article" date="2019" name="Int. J. Syst. Evol. Microbiol.">
        <title>The Global Catalogue of Microorganisms (GCM) 10K type strain sequencing project: providing services to taxonomists for standard genome sequencing and annotation.</title>
        <authorList>
            <consortium name="The Broad Institute Genomics Platform"/>
            <consortium name="The Broad Institute Genome Sequencing Center for Infectious Disease"/>
            <person name="Wu L."/>
            <person name="Ma J."/>
        </authorList>
    </citation>
    <scope>NUCLEOTIDE SEQUENCE [LARGE SCALE GENOMIC DNA]</scope>
    <source>
        <strain evidence="4">CCUG 62952</strain>
    </source>
</reference>
<dbReference type="EC" id="3.5.99.6" evidence="1"/>
<dbReference type="InterPro" id="IPR003737">
    <property type="entry name" value="GlcNAc_PI_deacetylase-related"/>
</dbReference>
<evidence type="ECO:0000256" key="1">
    <source>
        <dbReference type="NCBIfam" id="TIGR00502"/>
    </source>
</evidence>
<dbReference type="GO" id="GO:0004342">
    <property type="term" value="F:glucosamine-6-phosphate deaminase activity"/>
    <property type="evidence" value="ECO:0007669"/>
    <property type="project" value="UniProtKB-EC"/>
</dbReference>
<dbReference type="InterPro" id="IPR037171">
    <property type="entry name" value="NagB/RpiA_transferase-like"/>
</dbReference>
<dbReference type="InterPro" id="IPR004547">
    <property type="entry name" value="Glucosamine6P_isomerase"/>
</dbReference>
<accession>A0ABW3CWZ6</accession>
<name>A0ABW3CWZ6_9FLAO</name>
<evidence type="ECO:0000259" key="2">
    <source>
        <dbReference type="Pfam" id="PF01182"/>
    </source>
</evidence>
<sequence>MLDQAAKEKVYDPAYSESRKFEKVHTRIYEDSNKASYYLAKRIALLIQEKTKKGQPAVLGLPTGSSPIKVYENLVHFHKDQGLSFRNVVTFNLDEYYPMVPDSIHSYVRFMNEHLFDHIDIARESIHIPDGTLTKEQVQKYCRTYEQKIEKIGGIDIQLLGIGRTGHVGFNEPGSSINSRTRLIRLDKVTILDAASDFFGEENVPARAITMGVGTILSAKKIYLMAWGEGKAAIIKQTVEGPVTESIPATFLQQHSNCEIVLDQAAASQLTRVDTPWLVSECSWNEKLIKKATIWLSGKTNKAILKLTNEDYNEYGMGNLIAEIGSAEEINLKVFNQLQSTISGWPGGKPKADDSQRPERASPYPKRVLIFSPHPDDDVISMGGTLMRLVDQGHDVHVAYQTSGNIAVFDDDVLRFLDFAHEAIQHDEAKSEAKKLFEETQFFIGQKHAGDLDPPKILELKGLIRKGEALSAGRYCGIDEKNMHFLNLPFYETGTVKKKPFSQLDIDITLKLLNEIKPHQIFAAGDLSDPHGTHRVCLQIIINSVEQLISENIDWLKDTYLWLYRGAWQEWDIADMEMAVPIGPKDMKRKRNAIFRHQSQKDKAMFPGADEREFWQRAEQRNRETANKYDQLGLAEYEAVEGFVRYHF</sequence>
<dbReference type="CDD" id="cd01399">
    <property type="entry name" value="GlcN6P_deaminase"/>
    <property type="match status" value="1"/>
</dbReference>
<dbReference type="Gene3D" id="3.40.50.1360">
    <property type="match status" value="1"/>
</dbReference>
<dbReference type="Proteomes" id="UP001596978">
    <property type="component" value="Unassembled WGS sequence"/>
</dbReference>
<dbReference type="Pfam" id="PF02585">
    <property type="entry name" value="PIG-L"/>
    <property type="match status" value="1"/>
</dbReference>
<dbReference type="Gene3D" id="3.40.50.10320">
    <property type="entry name" value="LmbE-like"/>
    <property type="match status" value="1"/>
</dbReference>
<dbReference type="InterPro" id="IPR052960">
    <property type="entry name" value="GlcN6P_deaminase-like"/>
</dbReference>
<protein>
    <recommendedName>
        <fullName evidence="1">Glucosamine-6-phosphate deaminase</fullName>
        <ecNumber evidence="1">3.5.99.6</ecNumber>
    </recommendedName>
</protein>